<comment type="caution">
    <text evidence="1">The sequence shown here is derived from an EMBL/GenBank/DDBJ whole genome shotgun (WGS) entry which is preliminary data.</text>
</comment>
<dbReference type="Proteomes" id="UP000499080">
    <property type="component" value="Unassembled WGS sequence"/>
</dbReference>
<keyword evidence="2" id="KW-1185">Reference proteome</keyword>
<protein>
    <submittedName>
        <fullName evidence="1">Uncharacterized protein</fullName>
    </submittedName>
</protein>
<organism evidence="1 2">
    <name type="scientific">Araneus ventricosus</name>
    <name type="common">Orbweaver spider</name>
    <name type="synonym">Epeira ventricosa</name>
    <dbReference type="NCBI Taxonomy" id="182803"/>
    <lineage>
        <taxon>Eukaryota</taxon>
        <taxon>Metazoa</taxon>
        <taxon>Ecdysozoa</taxon>
        <taxon>Arthropoda</taxon>
        <taxon>Chelicerata</taxon>
        <taxon>Arachnida</taxon>
        <taxon>Araneae</taxon>
        <taxon>Araneomorphae</taxon>
        <taxon>Entelegynae</taxon>
        <taxon>Araneoidea</taxon>
        <taxon>Araneidae</taxon>
        <taxon>Araneus</taxon>
    </lineage>
</organism>
<dbReference type="EMBL" id="BGPR01002913">
    <property type="protein sequence ID" value="GBM80946.1"/>
    <property type="molecule type" value="Genomic_DNA"/>
</dbReference>
<sequence>MLFYSFTLSAVLIRPHHSNRQGKNKLILRSEALYTSKHAQMDRIVDAGQRLLVVIHGFKDDGTLNDLGFQLFTKSLVKDNFNFASLTPKAGSCTPALLKNTVDSQYKVDTLKFAYFFRITPEMDFLRILNM</sequence>
<accession>A0A4Y2IVM9</accession>
<proteinExistence type="predicted"/>
<evidence type="ECO:0000313" key="2">
    <source>
        <dbReference type="Proteomes" id="UP000499080"/>
    </source>
</evidence>
<dbReference type="AlphaFoldDB" id="A0A4Y2IVM9"/>
<evidence type="ECO:0000313" key="1">
    <source>
        <dbReference type="EMBL" id="GBM80946.1"/>
    </source>
</evidence>
<name>A0A4Y2IVM9_ARAVE</name>
<reference evidence="1 2" key="1">
    <citation type="journal article" date="2019" name="Sci. Rep.">
        <title>Orb-weaving spider Araneus ventricosus genome elucidates the spidroin gene catalogue.</title>
        <authorList>
            <person name="Kono N."/>
            <person name="Nakamura H."/>
            <person name="Ohtoshi R."/>
            <person name="Moran D.A.P."/>
            <person name="Shinohara A."/>
            <person name="Yoshida Y."/>
            <person name="Fujiwara M."/>
            <person name="Mori M."/>
            <person name="Tomita M."/>
            <person name="Arakawa K."/>
        </authorList>
    </citation>
    <scope>NUCLEOTIDE SEQUENCE [LARGE SCALE GENOMIC DNA]</scope>
</reference>
<gene>
    <name evidence="1" type="ORF">AVEN_275445_1</name>
</gene>